<feature type="compositionally biased region" description="Basic and acidic residues" evidence="1">
    <location>
        <begin position="183"/>
        <end position="196"/>
    </location>
</feature>
<reference evidence="2 3" key="1">
    <citation type="submission" date="2016-10" db="EMBL/GenBank/DDBJ databases">
        <title>Genome sequence of the basidiomycete white-rot fungus Trametes pubescens.</title>
        <authorList>
            <person name="Makela M.R."/>
            <person name="Granchi Z."/>
            <person name="Peng M."/>
            <person name="De Vries R.P."/>
            <person name="Grigoriev I."/>
            <person name="Riley R."/>
            <person name="Hilden K."/>
        </authorList>
    </citation>
    <scope>NUCLEOTIDE SEQUENCE [LARGE SCALE GENOMIC DNA]</scope>
    <source>
        <strain evidence="2 3">FBCC735</strain>
    </source>
</reference>
<evidence type="ECO:0000256" key="1">
    <source>
        <dbReference type="SAM" id="MobiDB-lite"/>
    </source>
</evidence>
<proteinExistence type="predicted"/>
<feature type="compositionally biased region" description="Basic and acidic residues" evidence="1">
    <location>
        <begin position="357"/>
        <end position="368"/>
    </location>
</feature>
<keyword evidence="3" id="KW-1185">Reference proteome</keyword>
<gene>
    <name evidence="2" type="ORF">TRAPUB_9342</name>
</gene>
<feature type="region of interest" description="Disordered" evidence="1">
    <location>
        <begin position="168"/>
        <end position="221"/>
    </location>
</feature>
<organism evidence="2 3">
    <name type="scientific">Trametes pubescens</name>
    <name type="common">White-rot fungus</name>
    <dbReference type="NCBI Taxonomy" id="154538"/>
    <lineage>
        <taxon>Eukaryota</taxon>
        <taxon>Fungi</taxon>
        <taxon>Dikarya</taxon>
        <taxon>Basidiomycota</taxon>
        <taxon>Agaricomycotina</taxon>
        <taxon>Agaricomycetes</taxon>
        <taxon>Polyporales</taxon>
        <taxon>Polyporaceae</taxon>
        <taxon>Trametes</taxon>
    </lineage>
</organism>
<name>A0A1M2W2L4_TRAPU</name>
<protein>
    <submittedName>
        <fullName evidence="2">Uncharacterized protein</fullName>
    </submittedName>
</protein>
<dbReference type="EMBL" id="MNAD01000322">
    <property type="protein sequence ID" value="OJT14104.1"/>
    <property type="molecule type" value="Genomic_DNA"/>
</dbReference>
<dbReference type="Proteomes" id="UP000184267">
    <property type="component" value="Unassembled WGS sequence"/>
</dbReference>
<feature type="region of interest" description="Disordered" evidence="1">
    <location>
        <begin position="357"/>
        <end position="447"/>
    </location>
</feature>
<evidence type="ECO:0000313" key="2">
    <source>
        <dbReference type="EMBL" id="OJT14104.1"/>
    </source>
</evidence>
<comment type="caution">
    <text evidence="2">The sequence shown here is derived from an EMBL/GenBank/DDBJ whole genome shotgun (WGS) entry which is preliminary data.</text>
</comment>
<accession>A0A1M2W2L4</accession>
<sequence length="447" mass="49949">MFQNGWIQCCPGHESYTGLPVADGKTNYLEAEYYRLYNYTINYISHACPKEKAPSVEIQTSIRSDHENHKDRVSQTPDFIIMVGGWIAALLECKKAPFPTRWDKDWTLKQREGMMALSASFLDQYCDQAIRVFRKFEERPSIPVFCTVGLAWFKLSFPRTAFATLLARPEVKQPPQEPKQANKGKETTAKGKERLGANKAKATADDSNTATTGSGQPAGGNGGLGLGAVDIGARKPYSFGETATQRTLNYVKETLAMPKVEYACEQAWAGNGPSARLMCALYETLFGSFENATKILTPGIFLRAPLEFQNRELMNPDFTLRALGEYFFKERYSRLIMDLEIQLDDIKTGFNNVEIEGKVQEEERERRMSPYIDGSDDEAAIKHGVVGPSGLEQEPASGQEPRRTDRKPKQASHRNNIIPFLNPSSRLAPEVPVKDQAQPEGGDRSAQ</sequence>
<dbReference type="AlphaFoldDB" id="A0A1M2W2L4"/>
<evidence type="ECO:0000313" key="3">
    <source>
        <dbReference type="Proteomes" id="UP000184267"/>
    </source>
</evidence>